<accession>A0A7D3UNT3</accession>
<name>A0A7D3UNT3_9VIRU</name>
<keyword evidence="2" id="KW-1185">Reference proteome</keyword>
<evidence type="ECO:0000313" key="2">
    <source>
        <dbReference type="Proteomes" id="UP001162001"/>
    </source>
</evidence>
<protein>
    <submittedName>
        <fullName evidence="1">Uncharacterized protein</fullName>
    </submittedName>
</protein>
<gene>
    <name evidence="1" type="ORF">Fadolivirus_1_110</name>
</gene>
<sequence>MEFKEENDYIFTKEAYNKYKSLTFSLKKSFWDHFHKERYIGKGGIIFHFMFALWLWKLGEVYRELVFDYTDILKEIISNKGNIDITRVFSKSSFIYFRDKEFSLEYDLEYAEYIFASYEKYSDIGNNFGLNWWNKYNEILKLIHTFVQYK</sequence>
<dbReference type="Proteomes" id="UP001162001">
    <property type="component" value="Segment"/>
</dbReference>
<organism evidence="1 2">
    <name type="scientific">Fadolivirus FV1/VV64</name>
    <dbReference type="NCBI Taxonomy" id="3070911"/>
    <lineage>
        <taxon>Viruses</taxon>
        <taxon>Varidnaviria</taxon>
        <taxon>Bamfordvirae</taxon>
        <taxon>Nucleocytoviricota</taxon>
        <taxon>Megaviricetes</taxon>
        <taxon>Imitervirales</taxon>
        <taxon>Mimiviridae</taxon>
        <taxon>Klosneuvirinae</taxon>
        <taxon>Fadolivirus</taxon>
        <taxon>Fadolivirus algeromassiliense</taxon>
    </lineage>
</organism>
<evidence type="ECO:0000313" key="1">
    <source>
        <dbReference type="EMBL" id="QKF93568.1"/>
    </source>
</evidence>
<dbReference type="EMBL" id="MT418680">
    <property type="protein sequence ID" value="QKF93568.1"/>
    <property type="molecule type" value="Genomic_DNA"/>
</dbReference>
<proteinExistence type="predicted"/>
<reference evidence="1 2" key="1">
    <citation type="submission" date="2020-04" db="EMBL/GenBank/DDBJ databases">
        <title>Advantages and limits of metagenomic assembly and binning of a giant virus.</title>
        <authorList>
            <person name="Schulz F."/>
            <person name="Andreani J."/>
            <person name="Francis R."/>
            <person name="Boudjemaa H."/>
            <person name="Bou Khalil J.Y."/>
            <person name="Lee J."/>
            <person name="La Scola B."/>
            <person name="Woyke T."/>
        </authorList>
    </citation>
    <scope>NUCLEOTIDE SEQUENCE [LARGE SCALE GENOMIC DNA]</scope>
    <source>
        <strain evidence="1 2">FV1/VV64</strain>
    </source>
</reference>